<keyword evidence="2" id="KW-1185">Reference proteome</keyword>
<accession>A0ABS8K3V5</accession>
<reference evidence="1 2" key="1">
    <citation type="submission" date="2021-11" db="EMBL/GenBank/DDBJ databases">
        <authorList>
            <person name="Oh E.-T."/>
            <person name="Kim S.-B."/>
        </authorList>
    </citation>
    <scope>NUCLEOTIDE SEQUENCE [LARGE SCALE GENOMIC DNA]</scope>
    <source>
        <strain evidence="1 2">MMS20-SJTR3</strain>
    </source>
</reference>
<proteinExistence type="predicted"/>
<dbReference type="Proteomes" id="UP001431019">
    <property type="component" value="Unassembled WGS sequence"/>
</dbReference>
<gene>
    <name evidence="1" type="ORF">LJ656_30105</name>
</gene>
<dbReference type="EMBL" id="JAJITD010000021">
    <property type="protein sequence ID" value="MCC8396845.1"/>
    <property type="molecule type" value="Genomic_DNA"/>
</dbReference>
<evidence type="ECO:0000313" key="2">
    <source>
        <dbReference type="Proteomes" id="UP001431019"/>
    </source>
</evidence>
<dbReference type="RefSeq" id="WP_230513122.1">
    <property type="nucleotide sequence ID" value="NZ_JAJITD010000021.1"/>
</dbReference>
<comment type="caution">
    <text evidence="1">The sequence shown here is derived from an EMBL/GenBank/DDBJ whole genome shotgun (WGS) entry which is preliminary data.</text>
</comment>
<sequence>MTTRNLLASGRRESIRQSAHVLADSGFYAQWQHIVAALSTRYGMIETRRLFVNRASCNQVNERYVKACDKRQNGRG</sequence>
<name>A0ABS8K3V5_9BURK</name>
<organism evidence="1 2">
    <name type="scientific">Paraburkholderia sejongensis</name>
    <dbReference type="NCBI Taxonomy" id="2886946"/>
    <lineage>
        <taxon>Bacteria</taxon>
        <taxon>Pseudomonadati</taxon>
        <taxon>Pseudomonadota</taxon>
        <taxon>Betaproteobacteria</taxon>
        <taxon>Burkholderiales</taxon>
        <taxon>Burkholderiaceae</taxon>
        <taxon>Paraburkholderia</taxon>
    </lineage>
</organism>
<evidence type="ECO:0000313" key="1">
    <source>
        <dbReference type="EMBL" id="MCC8396845.1"/>
    </source>
</evidence>
<protein>
    <submittedName>
        <fullName evidence="1">Uncharacterized protein</fullName>
    </submittedName>
</protein>